<reference evidence="2 3" key="1">
    <citation type="submission" date="2019-03" db="EMBL/GenBank/DDBJ databases">
        <title>Subsurface microbial communities from deep shales in Ohio and West Virginia, USA.</title>
        <authorList>
            <person name="Wrighton K."/>
        </authorList>
    </citation>
    <scope>NUCLEOTIDE SEQUENCE [LARGE SCALE GENOMIC DNA]</scope>
    <source>
        <strain evidence="2 3">MA284_T2</strain>
    </source>
</reference>
<gene>
    <name evidence="2" type="ORF">DFR79_101164</name>
</gene>
<dbReference type="SMART" id="SM01321">
    <property type="entry name" value="Y1_Tnp"/>
    <property type="match status" value="1"/>
</dbReference>
<dbReference type="InterPro" id="IPR002686">
    <property type="entry name" value="Transposase_17"/>
</dbReference>
<name>A0A4R6M3D8_9FIRM</name>
<dbReference type="OrthoDB" id="9788881at2"/>
<dbReference type="Pfam" id="PF01797">
    <property type="entry name" value="Y1_Tnp"/>
    <property type="match status" value="1"/>
</dbReference>
<dbReference type="EMBL" id="SNWX01000001">
    <property type="protein sequence ID" value="TDO95165.1"/>
    <property type="molecule type" value="Genomic_DNA"/>
</dbReference>
<evidence type="ECO:0000313" key="2">
    <source>
        <dbReference type="EMBL" id="TDO95165.1"/>
    </source>
</evidence>
<dbReference type="InterPro" id="IPR036515">
    <property type="entry name" value="Transposase_17_sf"/>
</dbReference>
<evidence type="ECO:0000313" key="3">
    <source>
        <dbReference type="Proteomes" id="UP000295064"/>
    </source>
</evidence>
<sequence>MPKKKRIWYPGAMYHIMSRGNRKKELFRNKIDYQYYLNILKSIKSDYPFSLSSYCLMKNHVHLQIKTKGIEIWKIMRQINLYYAKYFNKKYDLVGHVFQGRYKSKLIVDAAYDIGLSRYIHLNPVKAKIVSTPEHYNWSSYNIYLGEKKDNLVDVDNIFSYYFCKNPVSRYKKYCESGIVNGDNDEFDNW</sequence>
<feature type="domain" description="Transposase IS200-like" evidence="1">
    <location>
        <begin position="9"/>
        <end position="123"/>
    </location>
</feature>
<dbReference type="RefSeq" id="WP_133513600.1">
    <property type="nucleotide sequence ID" value="NZ_SNWX01000001.1"/>
</dbReference>
<evidence type="ECO:0000259" key="1">
    <source>
        <dbReference type="SMART" id="SM01321"/>
    </source>
</evidence>
<dbReference type="GO" id="GO:0004803">
    <property type="term" value="F:transposase activity"/>
    <property type="evidence" value="ECO:0007669"/>
    <property type="project" value="InterPro"/>
</dbReference>
<protein>
    <submittedName>
        <fullName evidence="2">REP element-mobilizing transposase RayT</fullName>
    </submittedName>
</protein>
<organism evidence="2 3">
    <name type="scientific">Halanaerobium saccharolyticum</name>
    <dbReference type="NCBI Taxonomy" id="43595"/>
    <lineage>
        <taxon>Bacteria</taxon>
        <taxon>Bacillati</taxon>
        <taxon>Bacillota</taxon>
        <taxon>Clostridia</taxon>
        <taxon>Halanaerobiales</taxon>
        <taxon>Halanaerobiaceae</taxon>
        <taxon>Halanaerobium</taxon>
    </lineage>
</organism>
<dbReference type="Gene3D" id="3.30.70.1290">
    <property type="entry name" value="Transposase IS200-like"/>
    <property type="match status" value="1"/>
</dbReference>
<dbReference type="GO" id="GO:0003677">
    <property type="term" value="F:DNA binding"/>
    <property type="evidence" value="ECO:0007669"/>
    <property type="project" value="InterPro"/>
</dbReference>
<dbReference type="GO" id="GO:0006313">
    <property type="term" value="P:DNA transposition"/>
    <property type="evidence" value="ECO:0007669"/>
    <property type="project" value="InterPro"/>
</dbReference>
<comment type="caution">
    <text evidence="2">The sequence shown here is derived from an EMBL/GenBank/DDBJ whole genome shotgun (WGS) entry which is preliminary data.</text>
</comment>
<accession>A0A4R6M3D8</accession>
<dbReference type="PANTHER" id="PTHR34322">
    <property type="entry name" value="TRANSPOSASE, Y1_TNP DOMAIN-CONTAINING"/>
    <property type="match status" value="1"/>
</dbReference>
<dbReference type="AlphaFoldDB" id="A0A4R6M3D8"/>
<dbReference type="PANTHER" id="PTHR34322:SF2">
    <property type="entry name" value="TRANSPOSASE IS200-LIKE DOMAIN-CONTAINING PROTEIN"/>
    <property type="match status" value="1"/>
</dbReference>
<dbReference type="Proteomes" id="UP000295064">
    <property type="component" value="Unassembled WGS sequence"/>
</dbReference>
<proteinExistence type="predicted"/>
<dbReference type="SUPFAM" id="SSF143422">
    <property type="entry name" value="Transposase IS200-like"/>
    <property type="match status" value="1"/>
</dbReference>